<feature type="transmembrane region" description="Helical" evidence="7">
    <location>
        <begin position="279"/>
        <end position="300"/>
    </location>
</feature>
<dbReference type="Proteomes" id="UP000309174">
    <property type="component" value="Unassembled WGS sequence"/>
</dbReference>
<dbReference type="InterPro" id="IPR020846">
    <property type="entry name" value="MFS_dom"/>
</dbReference>
<evidence type="ECO:0000259" key="8">
    <source>
        <dbReference type="PROSITE" id="PS50850"/>
    </source>
</evidence>
<feature type="transmembrane region" description="Helical" evidence="7">
    <location>
        <begin position="192"/>
        <end position="212"/>
    </location>
</feature>
<evidence type="ECO:0000313" key="9">
    <source>
        <dbReference type="EMBL" id="TMQ96256.1"/>
    </source>
</evidence>
<evidence type="ECO:0000256" key="3">
    <source>
        <dbReference type="ARBA" id="ARBA00022692"/>
    </source>
</evidence>
<comment type="subcellular location">
    <subcellularLocation>
        <location evidence="1">Cell membrane</location>
        <topology evidence="1">Multi-pass membrane protein</topology>
    </subcellularLocation>
</comment>
<dbReference type="PANTHER" id="PTHR42718:SF9">
    <property type="entry name" value="MAJOR FACILITATOR SUPERFAMILY MULTIDRUG TRANSPORTER MFSC"/>
    <property type="match status" value="1"/>
</dbReference>
<keyword evidence="4 7" id="KW-1133">Transmembrane helix</keyword>
<dbReference type="PRINTS" id="PR01036">
    <property type="entry name" value="TCRTETB"/>
</dbReference>
<dbReference type="GO" id="GO:0005886">
    <property type="term" value="C:plasma membrane"/>
    <property type="evidence" value="ECO:0007669"/>
    <property type="project" value="UniProtKB-SubCell"/>
</dbReference>
<sequence>MGRWGPLIALATAQFVMVLDQSVMNVSISTLVDDFDTTVPAIQAVITLYCLVMAMFMLTGAKIGDIIGRRRAFVTGLVVYACGSALTAAAPTLAVLALGWSILEGLGAALVLPALVALIADNYTGHERKVAYAMIGGVAGAGIAVGPILGGWATTELSWRVIFVGEVVLVVGVLLAARLLTEGSRSRSAPRLDLVGTALSACGVGMIVLGALESSTWGWVRPKDPPVEPFGLSPTLFVIAFGGTLLWGFTAWQRRREHAAGDPLLHLDLLRSPPVRAGLIGLFAQNLILMGVFFVMPLYLQLVLGMNALETGVRMLPVSVMLFIASVAGSRLSSWFSVRAIVRAGLVISGGAVLALMATVQPDLAGPVFAISMGTLGAGMGLMVSQLGNLVQSSVGGSGRGEAGGLQYTGQQLGSSLGIALIGAIVLAGLTGAFVSKVDQDERISAQVAEQVGVAAGTGVDFVATGQIEAAARKAGFDDATAGALVDDYGKAQLLSLKAGLLATALLVLGSLAFTRDLPRTPSASGARPPGPDTAGQREREPPAGRNRRADDSKATPLERGNDDTV</sequence>
<dbReference type="RefSeq" id="WP_138646910.1">
    <property type="nucleotide sequence ID" value="NZ_VCKW01000109.1"/>
</dbReference>
<dbReference type="OrthoDB" id="5315310at2"/>
<evidence type="ECO:0000256" key="2">
    <source>
        <dbReference type="ARBA" id="ARBA00022448"/>
    </source>
</evidence>
<dbReference type="InterPro" id="IPR011701">
    <property type="entry name" value="MFS"/>
</dbReference>
<dbReference type="SUPFAM" id="SSF103473">
    <property type="entry name" value="MFS general substrate transporter"/>
    <property type="match status" value="1"/>
</dbReference>
<dbReference type="GO" id="GO:0022857">
    <property type="term" value="F:transmembrane transporter activity"/>
    <property type="evidence" value="ECO:0007669"/>
    <property type="project" value="InterPro"/>
</dbReference>
<dbReference type="PANTHER" id="PTHR42718">
    <property type="entry name" value="MAJOR FACILITATOR SUPERFAMILY MULTIDRUG TRANSPORTER MFSC"/>
    <property type="match status" value="1"/>
</dbReference>
<dbReference type="Pfam" id="PF07690">
    <property type="entry name" value="MFS_1"/>
    <property type="match status" value="1"/>
</dbReference>
<evidence type="ECO:0000256" key="6">
    <source>
        <dbReference type="SAM" id="MobiDB-lite"/>
    </source>
</evidence>
<name>A0A5C4J8Y5_9ACTN</name>
<dbReference type="Gene3D" id="1.20.1250.20">
    <property type="entry name" value="MFS general substrate transporter like domains"/>
    <property type="match status" value="1"/>
</dbReference>
<feature type="compositionally biased region" description="Basic and acidic residues" evidence="6">
    <location>
        <begin position="536"/>
        <end position="554"/>
    </location>
</feature>
<feature type="transmembrane region" description="Helical" evidence="7">
    <location>
        <begin position="72"/>
        <end position="94"/>
    </location>
</feature>
<comment type="caution">
    <text evidence="9">The sequence shown here is derived from an EMBL/GenBank/DDBJ whole genome shotgun (WGS) entry which is preliminary data.</text>
</comment>
<dbReference type="AlphaFoldDB" id="A0A5C4J8Y5"/>
<keyword evidence="3 7" id="KW-0812">Transmembrane</keyword>
<evidence type="ECO:0000256" key="4">
    <source>
        <dbReference type="ARBA" id="ARBA00022989"/>
    </source>
</evidence>
<feature type="transmembrane region" description="Helical" evidence="7">
    <location>
        <begin position="41"/>
        <end position="60"/>
    </location>
</feature>
<dbReference type="InterPro" id="IPR036259">
    <property type="entry name" value="MFS_trans_sf"/>
</dbReference>
<evidence type="ECO:0000256" key="7">
    <source>
        <dbReference type="SAM" id="Phobius"/>
    </source>
</evidence>
<dbReference type="CDD" id="cd17321">
    <property type="entry name" value="MFS_MMR_MDR_like"/>
    <property type="match status" value="1"/>
</dbReference>
<evidence type="ECO:0000313" key="10">
    <source>
        <dbReference type="Proteomes" id="UP000309174"/>
    </source>
</evidence>
<feature type="region of interest" description="Disordered" evidence="6">
    <location>
        <begin position="518"/>
        <end position="566"/>
    </location>
</feature>
<feature type="transmembrane region" description="Helical" evidence="7">
    <location>
        <begin position="495"/>
        <end position="514"/>
    </location>
</feature>
<feature type="transmembrane region" description="Helical" evidence="7">
    <location>
        <begin position="340"/>
        <end position="358"/>
    </location>
</feature>
<evidence type="ECO:0000256" key="5">
    <source>
        <dbReference type="ARBA" id="ARBA00023136"/>
    </source>
</evidence>
<reference evidence="9 10" key="1">
    <citation type="submission" date="2019-05" db="EMBL/GenBank/DDBJ databases">
        <title>Draft genome sequence of Actinomadura sp. 14C53.</title>
        <authorList>
            <person name="Saricaoglu S."/>
            <person name="Isik K."/>
        </authorList>
    </citation>
    <scope>NUCLEOTIDE SEQUENCE [LARGE SCALE GENOMIC DNA]</scope>
    <source>
        <strain evidence="9 10">14C53</strain>
    </source>
</reference>
<feature type="transmembrane region" description="Helical" evidence="7">
    <location>
        <begin position="232"/>
        <end position="252"/>
    </location>
</feature>
<feature type="domain" description="Major facilitator superfamily (MFS) profile" evidence="8">
    <location>
        <begin position="6"/>
        <end position="522"/>
    </location>
</feature>
<accession>A0A5C4J8Y5</accession>
<keyword evidence="10" id="KW-1185">Reference proteome</keyword>
<feature type="transmembrane region" description="Helical" evidence="7">
    <location>
        <begin position="132"/>
        <end position="153"/>
    </location>
</feature>
<feature type="transmembrane region" description="Helical" evidence="7">
    <location>
        <begin position="100"/>
        <end position="120"/>
    </location>
</feature>
<feature type="transmembrane region" description="Helical" evidence="7">
    <location>
        <begin position="312"/>
        <end position="328"/>
    </location>
</feature>
<gene>
    <name evidence="9" type="ORF">ETD83_21370</name>
</gene>
<proteinExistence type="predicted"/>
<feature type="transmembrane region" description="Helical" evidence="7">
    <location>
        <begin position="159"/>
        <end position="180"/>
    </location>
</feature>
<protein>
    <submittedName>
        <fullName evidence="9">MFS transporter</fullName>
    </submittedName>
</protein>
<keyword evidence="5 7" id="KW-0472">Membrane</keyword>
<keyword evidence="2" id="KW-0813">Transport</keyword>
<feature type="transmembrane region" description="Helical" evidence="7">
    <location>
        <begin position="417"/>
        <end position="435"/>
    </location>
</feature>
<organism evidence="9 10">
    <name type="scientific">Actinomadura soli</name>
    <dbReference type="NCBI Taxonomy" id="2508997"/>
    <lineage>
        <taxon>Bacteria</taxon>
        <taxon>Bacillati</taxon>
        <taxon>Actinomycetota</taxon>
        <taxon>Actinomycetes</taxon>
        <taxon>Streptosporangiales</taxon>
        <taxon>Thermomonosporaceae</taxon>
        <taxon>Actinomadura</taxon>
    </lineage>
</organism>
<feature type="transmembrane region" description="Helical" evidence="7">
    <location>
        <begin position="364"/>
        <end position="384"/>
    </location>
</feature>
<evidence type="ECO:0000256" key="1">
    <source>
        <dbReference type="ARBA" id="ARBA00004651"/>
    </source>
</evidence>
<dbReference type="PROSITE" id="PS50850">
    <property type="entry name" value="MFS"/>
    <property type="match status" value="1"/>
</dbReference>
<dbReference type="EMBL" id="VCKW01000109">
    <property type="protein sequence ID" value="TMQ96256.1"/>
    <property type="molecule type" value="Genomic_DNA"/>
</dbReference>
<dbReference type="Gene3D" id="1.20.1720.10">
    <property type="entry name" value="Multidrug resistance protein D"/>
    <property type="match status" value="1"/>
</dbReference>